<comment type="caution">
    <text evidence="2">The sequence shown here is derived from an EMBL/GenBank/DDBJ whole genome shotgun (WGS) entry which is preliminary data.</text>
</comment>
<name>A0A6A5AIX0_APHAT</name>
<feature type="coiled-coil region" evidence="1">
    <location>
        <begin position="7"/>
        <end position="41"/>
    </location>
</feature>
<sequence>GEVKNYLRDVKDHLKQMAAELREHQQTLAALIDEEKRISAKAQADVM</sequence>
<dbReference type="EMBL" id="VJMI01009930">
    <property type="protein sequence ID" value="KAF0757500.1"/>
    <property type="molecule type" value="Genomic_DNA"/>
</dbReference>
<feature type="non-terminal residue" evidence="2">
    <location>
        <position position="1"/>
    </location>
</feature>
<proteinExistence type="predicted"/>
<dbReference type="Proteomes" id="UP000469452">
    <property type="component" value="Unassembled WGS sequence"/>
</dbReference>
<dbReference type="AlphaFoldDB" id="A0A6A5AIX0"/>
<accession>A0A6A5AIX0</accession>
<evidence type="ECO:0000256" key="1">
    <source>
        <dbReference type="SAM" id="Coils"/>
    </source>
</evidence>
<keyword evidence="1" id="KW-0175">Coiled coil</keyword>
<organism evidence="2 3">
    <name type="scientific">Aphanomyces astaci</name>
    <name type="common">Crayfish plague agent</name>
    <dbReference type="NCBI Taxonomy" id="112090"/>
    <lineage>
        <taxon>Eukaryota</taxon>
        <taxon>Sar</taxon>
        <taxon>Stramenopiles</taxon>
        <taxon>Oomycota</taxon>
        <taxon>Saprolegniomycetes</taxon>
        <taxon>Saprolegniales</taxon>
        <taxon>Verrucalvaceae</taxon>
        <taxon>Aphanomyces</taxon>
    </lineage>
</organism>
<gene>
    <name evidence="2" type="ORF">AaE_004244</name>
</gene>
<protein>
    <submittedName>
        <fullName evidence="2">Uncharacterized protein</fullName>
    </submittedName>
</protein>
<evidence type="ECO:0000313" key="2">
    <source>
        <dbReference type="EMBL" id="KAF0757500.1"/>
    </source>
</evidence>
<dbReference type="Gene3D" id="1.20.58.340">
    <property type="entry name" value="Magnesium transport protein CorA, transmembrane region"/>
    <property type="match status" value="1"/>
</dbReference>
<reference evidence="2 3" key="1">
    <citation type="submission" date="2019-06" db="EMBL/GenBank/DDBJ databases">
        <title>Genomics analysis of Aphanomyces spp. identifies a new class of oomycete effector associated with host adaptation.</title>
        <authorList>
            <person name="Gaulin E."/>
        </authorList>
    </citation>
    <scope>NUCLEOTIDE SEQUENCE [LARGE SCALE GENOMIC DNA]</scope>
    <source>
        <strain evidence="2 3">E</strain>
    </source>
</reference>
<evidence type="ECO:0000313" key="3">
    <source>
        <dbReference type="Proteomes" id="UP000469452"/>
    </source>
</evidence>